<dbReference type="InterPro" id="IPR029044">
    <property type="entry name" value="Nucleotide-diphossugar_trans"/>
</dbReference>
<evidence type="ECO:0000313" key="3">
    <source>
        <dbReference type="EMBL" id="GIL53694.1"/>
    </source>
</evidence>
<evidence type="ECO:0000256" key="2">
    <source>
        <dbReference type="SAM" id="SignalP"/>
    </source>
</evidence>
<evidence type="ECO:0000256" key="1">
    <source>
        <dbReference type="SAM" id="MobiDB-lite"/>
    </source>
</evidence>
<keyword evidence="4" id="KW-1185">Reference proteome</keyword>
<dbReference type="AlphaFoldDB" id="A0A8J4B425"/>
<dbReference type="SUPFAM" id="SSF53448">
    <property type="entry name" value="Nucleotide-diphospho-sugar transferases"/>
    <property type="match status" value="1"/>
</dbReference>
<dbReference type="EMBL" id="BNCO01000015">
    <property type="protein sequence ID" value="GIL53694.1"/>
    <property type="molecule type" value="Genomic_DNA"/>
</dbReference>
<feature type="signal peptide" evidence="2">
    <location>
        <begin position="1"/>
        <end position="30"/>
    </location>
</feature>
<organism evidence="3 4">
    <name type="scientific">Volvox africanus</name>
    <dbReference type="NCBI Taxonomy" id="51714"/>
    <lineage>
        <taxon>Eukaryota</taxon>
        <taxon>Viridiplantae</taxon>
        <taxon>Chlorophyta</taxon>
        <taxon>core chlorophytes</taxon>
        <taxon>Chlorophyceae</taxon>
        <taxon>CS clade</taxon>
        <taxon>Chlamydomonadales</taxon>
        <taxon>Volvocaceae</taxon>
        <taxon>Volvox</taxon>
    </lineage>
</organism>
<sequence>MAEILRPTSRLLILAALITYWVRLPVHVSAAIVDSVSHGQGSSERVLKQAGYDKGGTSKKRNTSAILPPMDGSRSSMAECARHYMDSLLADHVAARKQLCGNFTKRSNVAVVYTCFERLRLIHKALPSIFLSNGVRNFDVFISQDGISPSIFDDEVFFIPGDMPYVYIKHPVNLCTGLHMHFVKAFAFDIMGYDILLIVEEDNVLHPQALQFLARMAELSVNEPNIGVVSLLDMDMSPFLDSSRFSAGILPVRSATGHLWVFGLHRVKYEAIREMMDAYYEAIKGYEYRTKHLLPLRPRIEALIKQYGFPIPSPFSQDRFFLNSLAKVNFTKRYQTLFRFFQPIGSAGLHFKYNTSYFVKIFGQHMYNGLINPSAAFDVTKDPRDIKAIRDSVRQRLNRLFQKYRRSFPLESLVNSTFYGVMEGRLNGQIVAHNLRGTDKESPPPPPPIATCELRQSRGAI</sequence>
<proteinExistence type="predicted"/>
<feature type="chain" id="PRO_5035272727" evidence="2">
    <location>
        <begin position="31"/>
        <end position="461"/>
    </location>
</feature>
<reference evidence="3" key="1">
    <citation type="journal article" date="2021" name="Proc. Natl. Acad. Sci. U.S.A.">
        <title>Three genomes in the algal genus Volvox reveal the fate of a haploid sex-determining region after a transition to homothallism.</title>
        <authorList>
            <person name="Yamamoto K."/>
            <person name="Hamaji T."/>
            <person name="Kawai-Toyooka H."/>
            <person name="Matsuzaki R."/>
            <person name="Takahashi F."/>
            <person name="Nishimura Y."/>
            <person name="Kawachi M."/>
            <person name="Noguchi H."/>
            <person name="Minakuchi Y."/>
            <person name="Umen J.G."/>
            <person name="Toyoda A."/>
            <person name="Nozaki H."/>
        </authorList>
    </citation>
    <scope>NUCLEOTIDE SEQUENCE</scope>
    <source>
        <strain evidence="3">NIES-3780</strain>
    </source>
</reference>
<name>A0A8J4B425_9CHLO</name>
<dbReference type="Proteomes" id="UP000747399">
    <property type="component" value="Unassembled WGS sequence"/>
</dbReference>
<gene>
    <name evidence="3" type="ORF">Vafri_9330</name>
</gene>
<feature type="region of interest" description="Disordered" evidence="1">
    <location>
        <begin position="437"/>
        <end position="461"/>
    </location>
</feature>
<evidence type="ECO:0000313" key="4">
    <source>
        <dbReference type="Proteomes" id="UP000747399"/>
    </source>
</evidence>
<dbReference type="Gene3D" id="3.90.550.10">
    <property type="entry name" value="Spore Coat Polysaccharide Biosynthesis Protein SpsA, Chain A"/>
    <property type="match status" value="1"/>
</dbReference>
<accession>A0A8J4B425</accession>
<comment type="caution">
    <text evidence="3">The sequence shown here is derived from an EMBL/GenBank/DDBJ whole genome shotgun (WGS) entry which is preliminary data.</text>
</comment>
<keyword evidence="2" id="KW-0732">Signal</keyword>
<protein>
    <submittedName>
        <fullName evidence="3">Uncharacterized protein</fullName>
    </submittedName>
</protein>